<dbReference type="EMBL" id="BMEV01000079">
    <property type="protein sequence ID" value="GFZ88208.1"/>
    <property type="molecule type" value="Genomic_DNA"/>
</dbReference>
<keyword evidence="4 8" id="KW-0812">Transmembrane</keyword>
<dbReference type="GO" id="GO:0005385">
    <property type="term" value="F:zinc ion transmembrane transporter activity"/>
    <property type="evidence" value="ECO:0007669"/>
    <property type="project" value="TreeGrafter"/>
</dbReference>
<evidence type="ECO:0000256" key="4">
    <source>
        <dbReference type="ARBA" id="ARBA00022692"/>
    </source>
</evidence>
<sequence>MKEIKCECGHVNPLGTVLCESCGKPIAENQHIDGNEGKKLLNMRYDGTARRSKTFNKSFIDRVWSFFSSVKVGVLLIILAMIASMIGTIFPQEMYIPPSASLAGAIALAIGIGIQNLPEGVAVSMPLFRDGMSRKKSFLYGQFSGMVEPISAIIGVLAVAFVEPLLPYALSFAAGAMIFVVVEEVIPGSQEEGNKDLASMSLMIGFTVMMILDVALG</sequence>
<protein>
    <recommendedName>
        <fullName evidence="11">Zinc transporter, ZIP family</fullName>
    </recommendedName>
</protein>
<keyword evidence="5" id="KW-0862">Zinc</keyword>
<proteinExistence type="inferred from homology"/>
<dbReference type="GO" id="GO:0005886">
    <property type="term" value="C:plasma membrane"/>
    <property type="evidence" value="ECO:0007669"/>
    <property type="project" value="UniProtKB-SubCell"/>
</dbReference>
<comment type="subcellular location">
    <subcellularLocation>
        <location evidence="1">Cell membrane</location>
        <topology evidence="1">Multi-pass membrane protein</topology>
    </subcellularLocation>
</comment>
<accession>A0A8J2TQH4</accession>
<evidence type="ECO:0000256" key="2">
    <source>
        <dbReference type="ARBA" id="ARBA00006939"/>
    </source>
</evidence>
<feature type="transmembrane region" description="Helical" evidence="8">
    <location>
        <begin position="63"/>
        <end position="90"/>
    </location>
</feature>
<gene>
    <name evidence="9" type="ORF">GCM10010978_29810</name>
</gene>
<dbReference type="PANTHER" id="PTHR11040">
    <property type="entry name" value="ZINC/IRON TRANSPORTER"/>
    <property type="match status" value="1"/>
</dbReference>
<keyword evidence="6 8" id="KW-1133">Transmembrane helix</keyword>
<dbReference type="Pfam" id="PF02535">
    <property type="entry name" value="Zip"/>
    <property type="match status" value="1"/>
</dbReference>
<dbReference type="InterPro" id="IPR003689">
    <property type="entry name" value="ZIP"/>
</dbReference>
<evidence type="ECO:0000256" key="7">
    <source>
        <dbReference type="ARBA" id="ARBA00023136"/>
    </source>
</evidence>
<dbReference type="Proteomes" id="UP000602050">
    <property type="component" value="Unassembled WGS sequence"/>
</dbReference>
<feature type="transmembrane region" description="Helical" evidence="8">
    <location>
        <begin position="138"/>
        <end position="162"/>
    </location>
</feature>
<evidence type="ECO:0000256" key="6">
    <source>
        <dbReference type="ARBA" id="ARBA00022989"/>
    </source>
</evidence>
<feature type="transmembrane region" description="Helical" evidence="8">
    <location>
        <begin position="198"/>
        <end position="216"/>
    </location>
</feature>
<feature type="transmembrane region" description="Helical" evidence="8">
    <location>
        <begin position="168"/>
        <end position="186"/>
    </location>
</feature>
<organism evidence="9 10">
    <name type="scientific">Compostibacillus humi</name>
    <dbReference type="NCBI Taxonomy" id="1245525"/>
    <lineage>
        <taxon>Bacteria</taxon>
        <taxon>Bacillati</taxon>
        <taxon>Bacillota</taxon>
        <taxon>Bacilli</taxon>
        <taxon>Bacillales</taxon>
        <taxon>Bacillaceae</taxon>
        <taxon>Compostibacillus</taxon>
    </lineage>
</organism>
<evidence type="ECO:0000313" key="9">
    <source>
        <dbReference type="EMBL" id="GFZ88208.1"/>
    </source>
</evidence>
<evidence type="ECO:0008006" key="11">
    <source>
        <dbReference type="Google" id="ProtNLM"/>
    </source>
</evidence>
<keyword evidence="10" id="KW-1185">Reference proteome</keyword>
<dbReference type="RefSeq" id="WP_229733678.1">
    <property type="nucleotide sequence ID" value="NZ_BMEV01000079.1"/>
</dbReference>
<reference evidence="9" key="1">
    <citation type="journal article" date="2014" name="Int. J. Syst. Evol. Microbiol.">
        <title>Complete genome sequence of Corynebacterium casei LMG S-19264T (=DSM 44701T), isolated from a smear-ripened cheese.</title>
        <authorList>
            <consortium name="US DOE Joint Genome Institute (JGI-PGF)"/>
            <person name="Walter F."/>
            <person name="Albersmeier A."/>
            <person name="Kalinowski J."/>
            <person name="Ruckert C."/>
        </authorList>
    </citation>
    <scope>NUCLEOTIDE SEQUENCE</scope>
    <source>
        <strain evidence="9">CGMCC 1.12360</strain>
    </source>
</reference>
<evidence type="ECO:0000313" key="10">
    <source>
        <dbReference type="Proteomes" id="UP000602050"/>
    </source>
</evidence>
<keyword evidence="7 8" id="KW-0472">Membrane</keyword>
<comment type="similarity">
    <text evidence="2">Belongs to the ZIP transporter (TC 2.A.5) family.</text>
</comment>
<dbReference type="AlphaFoldDB" id="A0A8J2TQH4"/>
<reference evidence="9" key="2">
    <citation type="submission" date="2020-09" db="EMBL/GenBank/DDBJ databases">
        <authorList>
            <person name="Sun Q."/>
            <person name="Zhou Y."/>
        </authorList>
    </citation>
    <scope>NUCLEOTIDE SEQUENCE</scope>
    <source>
        <strain evidence="9">CGMCC 1.12360</strain>
    </source>
</reference>
<evidence type="ECO:0000256" key="5">
    <source>
        <dbReference type="ARBA" id="ARBA00022833"/>
    </source>
</evidence>
<feature type="transmembrane region" description="Helical" evidence="8">
    <location>
        <begin position="96"/>
        <end position="117"/>
    </location>
</feature>
<keyword evidence="3" id="KW-1003">Cell membrane</keyword>
<dbReference type="PANTHER" id="PTHR11040:SF211">
    <property type="entry name" value="ZINC TRANSPORTER ZIP11"/>
    <property type="match status" value="1"/>
</dbReference>
<comment type="caution">
    <text evidence="9">The sequence shown here is derived from an EMBL/GenBank/DDBJ whole genome shotgun (WGS) entry which is preliminary data.</text>
</comment>
<evidence type="ECO:0000256" key="3">
    <source>
        <dbReference type="ARBA" id="ARBA00022475"/>
    </source>
</evidence>
<evidence type="ECO:0000256" key="8">
    <source>
        <dbReference type="SAM" id="Phobius"/>
    </source>
</evidence>
<evidence type="ECO:0000256" key="1">
    <source>
        <dbReference type="ARBA" id="ARBA00004651"/>
    </source>
</evidence>
<name>A0A8J2TQH4_9BACI</name>